<evidence type="ECO:0000313" key="7">
    <source>
        <dbReference type="Proteomes" id="UP000007590"/>
    </source>
</evidence>
<comment type="similarity">
    <text evidence="4">Belongs to the bacterial secretin family.</text>
</comment>
<evidence type="ECO:0000256" key="1">
    <source>
        <dbReference type="ARBA" id="ARBA00004370"/>
    </source>
</evidence>
<keyword evidence="7" id="KW-1185">Reference proteome</keyword>
<dbReference type="Proteomes" id="UP000007590">
    <property type="component" value="Chromosome"/>
</dbReference>
<dbReference type="STRING" id="929556.Solca_1566"/>
<evidence type="ECO:0000256" key="2">
    <source>
        <dbReference type="ARBA" id="ARBA00022729"/>
    </source>
</evidence>
<keyword evidence="2" id="KW-0732">Signal</keyword>
<dbReference type="GO" id="GO:0015627">
    <property type="term" value="C:type II protein secretion system complex"/>
    <property type="evidence" value="ECO:0007669"/>
    <property type="project" value="TreeGrafter"/>
</dbReference>
<dbReference type="EMBL" id="CP003349">
    <property type="protein sequence ID" value="AFD06639.1"/>
    <property type="molecule type" value="Genomic_DNA"/>
</dbReference>
<evidence type="ECO:0000256" key="3">
    <source>
        <dbReference type="ARBA" id="ARBA00023136"/>
    </source>
</evidence>
<dbReference type="PRINTS" id="PR00811">
    <property type="entry name" value="BCTERIALGSPD"/>
</dbReference>
<gene>
    <name evidence="6" type="ordered locus">Solca_1566</name>
</gene>
<dbReference type="HOGENOM" id="CLU_429536_0_0_10"/>
<protein>
    <submittedName>
        <fullName evidence="6">Type II secretory pathway, component PulD</fullName>
    </submittedName>
</protein>
<dbReference type="KEGG" id="scn:Solca_1566"/>
<dbReference type="InterPro" id="IPR001775">
    <property type="entry name" value="GspD/PilQ"/>
</dbReference>
<sequence>MTSLSFAQNQDRFQVIEQRLKEMSAEVPGLNEKVQLSISGATIQEFLRGLAESNNLNINVDPQLNARIYNNFRNEKAINVLLFLAREYNLDFRFVGSIISVAPFQAPIQTPVYRPKEIKISYDDASSNLRLELSNDSLGMVAKKISEVSGKSVVVPSNLLGKQVSIFINAPFENAIEKLAYSNTLKLTKTADNVFLIQPLGENEETYIDSENKIAVRKVRMPTNNPNGFQNMGGQGGGPVNVELVKSPDGRRLLNVDAKNASINEIVKTVAEEYGINYYLFSDVRGTTTTRLRNVEFDQLLATILMGTDYTFKTEKNIYMIGERKLEGLRVIKVLPLQYRSLDTVEAMIPIEWKRGVEIKEFREQNTLLLAGSGPQIQEIESFVRQIDKLVPMVLIEVTMVDVRKGKTVKTGIKAGVADSVVRSGGTVFPGLDYTFGAKSINDFLGKIGNNSTFNIGRVTPNFYVKLSALEQNENVDVRSMPKLATLNGHVANLSIGSTRYYTTTTQNVMGSLNPQTVVTQNFTPVEANLSIKIRPIVSADEQVTLSIKVDISDFLGNPPANTPPPLATSKFESIIRVKNDEMVLLGGLERTEKTDSGSGVPILSRIPIIKWLFSSREKGTNKIVSIVFIKPTIIYQ</sequence>
<dbReference type="AlphaFoldDB" id="H8KTR4"/>
<comment type="subcellular location">
    <subcellularLocation>
        <location evidence="1">Membrane</location>
    </subcellularLocation>
</comment>
<feature type="domain" description="Type II/III secretion system secretin-like" evidence="5">
    <location>
        <begin position="469"/>
        <end position="635"/>
    </location>
</feature>
<dbReference type="Gene3D" id="3.55.50.30">
    <property type="match status" value="1"/>
</dbReference>
<name>H8KTR4_SOLCM</name>
<accession>H8KTR4</accession>
<dbReference type="InterPro" id="IPR004846">
    <property type="entry name" value="T2SS/T3SS_dom"/>
</dbReference>
<dbReference type="InterPro" id="IPR050810">
    <property type="entry name" value="Bact_Secretion_Sys_Channel"/>
</dbReference>
<reference evidence="6" key="1">
    <citation type="submission" date="2012-02" db="EMBL/GenBank/DDBJ databases">
        <title>The complete genome of Solitalea canadensis DSM 3403.</title>
        <authorList>
            <consortium name="US DOE Joint Genome Institute (JGI-PGF)"/>
            <person name="Lucas S."/>
            <person name="Copeland A."/>
            <person name="Lapidus A."/>
            <person name="Glavina del Rio T."/>
            <person name="Dalin E."/>
            <person name="Tice H."/>
            <person name="Bruce D."/>
            <person name="Goodwin L."/>
            <person name="Pitluck S."/>
            <person name="Peters L."/>
            <person name="Ovchinnikova G."/>
            <person name="Lu M."/>
            <person name="Kyrpides N."/>
            <person name="Mavromatis K."/>
            <person name="Ivanova N."/>
            <person name="Brettin T."/>
            <person name="Detter J.C."/>
            <person name="Han C."/>
            <person name="Larimer F."/>
            <person name="Land M."/>
            <person name="Hauser L."/>
            <person name="Markowitz V."/>
            <person name="Cheng J.-F."/>
            <person name="Hugenholtz P."/>
            <person name="Woyke T."/>
            <person name="Wu D."/>
            <person name="Spring S."/>
            <person name="Schroeder M."/>
            <person name="Kopitz M."/>
            <person name="Brambilla E."/>
            <person name="Klenk H.-P."/>
            <person name="Eisen J.A."/>
        </authorList>
    </citation>
    <scope>NUCLEOTIDE SEQUENCE</scope>
    <source>
        <strain evidence="6">DSM 3403</strain>
    </source>
</reference>
<dbReference type="eggNOG" id="COG4796">
    <property type="taxonomic scope" value="Bacteria"/>
</dbReference>
<keyword evidence="3" id="KW-0472">Membrane</keyword>
<dbReference type="Pfam" id="PF00263">
    <property type="entry name" value="Secretin"/>
    <property type="match status" value="1"/>
</dbReference>
<evidence type="ECO:0000259" key="5">
    <source>
        <dbReference type="Pfam" id="PF00263"/>
    </source>
</evidence>
<evidence type="ECO:0000256" key="4">
    <source>
        <dbReference type="RuleBase" id="RU004003"/>
    </source>
</evidence>
<dbReference type="GO" id="GO:0009306">
    <property type="term" value="P:protein secretion"/>
    <property type="evidence" value="ECO:0007669"/>
    <property type="project" value="InterPro"/>
</dbReference>
<dbReference type="PANTHER" id="PTHR30332:SF24">
    <property type="entry name" value="SECRETIN GSPD-RELATED"/>
    <property type="match status" value="1"/>
</dbReference>
<dbReference type="Gene3D" id="3.30.1370.130">
    <property type="match status" value="1"/>
</dbReference>
<dbReference type="PANTHER" id="PTHR30332">
    <property type="entry name" value="PROBABLE GENERAL SECRETION PATHWAY PROTEIN D"/>
    <property type="match status" value="1"/>
</dbReference>
<proteinExistence type="inferred from homology"/>
<organism evidence="6 7">
    <name type="scientific">Solitalea canadensis (strain ATCC 29591 / DSM 3403 / JCM 21819 / LMG 8368 / NBRC 15130 / NCIMB 12057 / USAM 9D)</name>
    <name type="common">Flexibacter canadensis</name>
    <dbReference type="NCBI Taxonomy" id="929556"/>
    <lineage>
        <taxon>Bacteria</taxon>
        <taxon>Pseudomonadati</taxon>
        <taxon>Bacteroidota</taxon>
        <taxon>Sphingobacteriia</taxon>
        <taxon>Sphingobacteriales</taxon>
        <taxon>Sphingobacteriaceae</taxon>
        <taxon>Solitalea</taxon>
    </lineage>
</organism>
<evidence type="ECO:0000313" key="6">
    <source>
        <dbReference type="EMBL" id="AFD06639.1"/>
    </source>
</evidence>